<feature type="transmembrane region" description="Helical" evidence="1">
    <location>
        <begin position="351"/>
        <end position="370"/>
    </location>
</feature>
<evidence type="ECO:0000313" key="2">
    <source>
        <dbReference type="EMBL" id="MFC5988757.1"/>
    </source>
</evidence>
<dbReference type="InterPro" id="IPR010288">
    <property type="entry name" value="EcsB_ABC"/>
</dbReference>
<dbReference type="EMBL" id="JBHSQV010000184">
    <property type="protein sequence ID" value="MFC5988757.1"/>
    <property type="molecule type" value="Genomic_DNA"/>
</dbReference>
<feature type="transmembrane region" description="Helical" evidence="1">
    <location>
        <begin position="107"/>
        <end position="124"/>
    </location>
</feature>
<dbReference type="Pfam" id="PF05975">
    <property type="entry name" value="EcsB"/>
    <property type="match status" value="1"/>
</dbReference>
<feature type="transmembrane region" description="Helical" evidence="1">
    <location>
        <begin position="312"/>
        <end position="330"/>
    </location>
</feature>
<gene>
    <name evidence="2" type="ORF">ACFPXP_20325</name>
</gene>
<protein>
    <submittedName>
        <fullName evidence="2">ABC transporter permease</fullName>
    </submittedName>
</protein>
<proteinExistence type="predicted"/>
<keyword evidence="3" id="KW-1185">Reference proteome</keyword>
<keyword evidence="1" id="KW-0812">Transmembrane</keyword>
<feature type="transmembrane region" description="Helical" evidence="1">
    <location>
        <begin position="21"/>
        <end position="45"/>
    </location>
</feature>
<dbReference type="RefSeq" id="WP_379896241.1">
    <property type="nucleotide sequence ID" value="NZ_CBCSCT010000006.1"/>
</dbReference>
<keyword evidence="1" id="KW-0472">Membrane</keyword>
<feature type="transmembrane region" description="Helical" evidence="1">
    <location>
        <begin position="57"/>
        <end position="79"/>
    </location>
</feature>
<dbReference type="Proteomes" id="UP001596250">
    <property type="component" value="Unassembled WGS sequence"/>
</dbReference>
<feature type="transmembrane region" description="Helical" evidence="1">
    <location>
        <begin position="136"/>
        <end position="155"/>
    </location>
</feature>
<accession>A0ABW1IUE5</accession>
<evidence type="ECO:0000313" key="3">
    <source>
        <dbReference type="Proteomes" id="UP001596250"/>
    </source>
</evidence>
<evidence type="ECO:0000256" key="1">
    <source>
        <dbReference type="SAM" id="Phobius"/>
    </source>
</evidence>
<reference evidence="3" key="1">
    <citation type="journal article" date="2019" name="Int. J. Syst. Evol. Microbiol.">
        <title>The Global Catalogue of Microorganisms (GCM) 10K type strain sequencing project: providing services to taxonomists for standard genome sequencing and annotation.</title>
        <authorList>
            <consortium name="The Broad Institute Genomics Platform"/>
            <consortium name="The Broad Institute Genome Sequencing Center for Infectious Disease"/>
            <person name="Wu L."/>
            <person name="Ma J."/>
        </authorList>
    </citation>
    <scope>NUCLEOTIDE SEQUENCE [LARGE SCALE GENOMIC DNA]</scope>
    <source>
        <strain evidence="3">CCM 8749</strain>
    </source>
</reference>
<comment type="caution">
    <text evidence="2">The sequence shown here is derived from an EMBL/GenBank/DDBJ whole genome shotgun (WGS) entry which is preliminary data.</text>
</comment>
<keyword evidence="1" id="KW-1133">Transmembrane helix</keyword>
<sequence>MNVIDIRKKRARRFWGKIVPFVPYALGSGLLLFIGGAFIIFLLYYNRLLDNIPTDFPLTWVSVAVLLPFVLTSAIWTYLKPADVVFLLPFEGQIRAYFRTGIVRTQLVKMIAICVPWFFLWPLYRELRQIEGTTAFWVILGSLWAMQAVCTLWHWMEMQLAEKKMSILFLQFRRITAFLVLYAFFKHGVVTGWIMGAALSVLFLGGMRYVPHHQIHWERWIEKEQIYRSRAFRWLNLFVDVPYLLEDKLQVSYIGGKLSGLTRWLPFRRESLFLYFYMKKLLKGESFGILVRQWLLLCLLVIALDYSLLRVGLFAALIYIGSVQLSAFVSQMTERRYWSLYTLDRSEPIKAACTVAAWAHLILIGLSSAVCLVAEPSIWMAAAAAGSVLCSYLYFRAALPRKMMKRSA</sequence>
<name>A0ABW1IUE5_9BACL</name>
<organism evidence="2 3">
    <name type="scientific">Marinicrinis lubricantis</name>
    <dbReference type="NCBI Taxonomy" id="2086470"/>
    <lineage>
        <taxon>Bacteria</taxon>
        <taxon>Bacillati</taxon>
        <taxon>Bacillota</taxon>
        <taxon>Bacilli</taxon>
        <taxon>Bacillales</taxon>
        <taxon>Paenibacillaceae</taxon>
    </lineage>
</organism>
<feature type="transmembrane region" description="Helical" evidence="1">
    <location>
        <begin position="376"/>
        <end position="395"/>
    </location>
</feature>